<gene>
    <name evidence="1" type="ORF">DFH94DRAFT_748492</name>
</gene>
<sequence length="424" mass="46394">MTSPASYQAGPWDLSQSSYSSVTTSSGGTLSLSTFSKPASTYDGDPIASSFLYPSSHVTVSLGRRVWNLRQPVYGFNGIVHGFVQLSRECTHVVRVEVSLLGRVKVTSSDRGLISEHVNRKLVTSEVVLSCPPQDGFTPTEESFSFSIPFPSHVTDGTSPLPPSCTLLSSAFSTEVEYCVRVNVHRKGLRRHELRIIPVLYLPKTWPSHPVPRREAIFGSILSSTHYKTVSLQPVWPHEGPAKAMATVPTVELFYPSNVTYPSGQSIHLRLTIHSKEAPALALLLAQGLEAHLVKCIIARTHGGHVGGREVVISKGNVTQIDTTEEGFAILYFDLTLGESGKEQSWTVDDDIKMTYLIRVSVSCPDSTINFLPTYKHASRIGVATEPAPREHGLLGFGGFSDPAIEMRDERLEERGVSHVNAGW</sequence>
<name>A0A9P5MUU2_9AGAM</name>
<comment type="caution">
    <text evidence="1">The sequence shown here is derived from an EMBL/GenBank/DDBJ whole genome shotgun (WGS) entry which is preliminary data.</text>
</comment>
<dbReference type="OrthoDB" id="2586076at2759"/>
<dbReference type="Proteomes" id="UP000759537">
    <property type="component" value="Unassembled WGS sequence"/>
</dbReference>
<evidence type="ECO:0008006" key="3">
    <source>
        <dbReference type="Google" id="ProtNLM"/>
    </source>
</evidence>
<accession>A0A9P5MUU2</accession>
<evidence type="ECO:0000313" key="2">
    <source>
        <dbReference type="Proteomes" id="UP000759537"/>
    </source>
</evidence>
<dbReference type="EMBL" id="WHVB01000010">
    <property type="protein sequence ID" value="KAF8479221.1"/>
    <property type="molecule type" value="Genomic_DNA"/>
</dbReference>
<dbReference type="AlphaFoldDB" id="A0A9P5MUU2"/>
<keyword evidence="2" id="KW-1185">Reference proteome</keyword>
<reference evidence="1" key="1">
    <citation type="submission" date="2019-10" db="EMBL/GenBank/DDBJ databases">
        <authorList>
            <consortium name="DOE Joint Genome Institute"/>
            <person name="Kuo A."/>
            <person name="Miyauchi S."/>
            <person name="Kiss E."/>
            <person name="Drula E."/>
            <person name="Kohler A."/>
            <person name="Sanchez-Garcia M."/>
            <person name="Andreopoulos B."/>
            <person name="Barry K.W."/>
            <person name="Bonito G."/>
            <person name="Buee M."/>
            <person name="Carver A."/>
            <person name="Chen C."/>
            <person name="Cichocki N."/>
            <person name="Clum A."/>
            <person name="Culley D."/>
            <person name="Crous P.W."/>
            <person name="Fauchery L."/>
            <person name="Girlanda M."/>
            <person name="Hayes R."/>
            <person name="Keri Z."/>
            <person name="LaButti K."/>
            <person name="Lipzen A."/>
            <person name="Lombard V."/>
            <person name="Magnuson J."/>
            <person name="Maillard F."/>
            <person name="Morin E."/>
            <person name="Murat C."/>
            <person name="Nolan M."/>
            <person name="Ohm R."/>
            <person name="Pangilinan J."/>
            <person name="Pereira M."/>
            <person name="Perotto S."/>
            <person name="Peter M."/>
            <person name="Riley R."/>
            <person name="Sitrit Y."/>
            <person name="Stielow B."/>
            <person name="Szollosi G."/>
            <person name="Zifcakova L."/>
            <person name="Stursova M."/>
            <person name="Spatafora J.W."/>
            <person name="Tedersoo L."/>
            <person name="Vaario L.-M."/>
            <person name="Yamada A."/>
            <person name="Yan M."/>
            <person name="Wang P."/>
            <person name="Xu J."/>
            <person name="Bruns T."/>
            <person name="Baldrian P."/>
            <person name="Vilgalys R."/>
            <person name="Henrissat B."/>
            <person name="Grigoriev I.V."/>
            <person name="Hibbett D."/>
            <person name="Nagy L.G."/>
            <person name="Martin F.M."/>
        </authorList>
    </citation>
    <scope>NUCLEOTIDE SEQUENCE</scope>
    <source>
        <strain evidence="1">Prilba</strain>
    </source>
</reference>
<proteinExistence type="predicted"/>
<evidence type="ECO:0000313" key="1">
    <source>
        <dbReference type="EMBL" id="KAF8479221.1"/>
    </source>
</evidence>
<reference evidence="1" key="2">
    <citation type="journal article" date="2020" name="Nat. Commun.">
        <title>Large-scale genome sequencing of mycorrhizal fungi provides insights into the early evolution of symbiotic traits.</title>
        <authorList>
            <person name="Miyauchi S."/>
            <person name="Kiss E."/>
            <person name="Kuo A."/>
            <person name="Drula E."/>
            <person name="Kohler A."/>
            <person name="Sanchez-Garcia M."/>
            <person name="Morin E."/>
            <person name="Andreopoulos B."/>
            <person name="Barry K.W."/>
            <person name="Bonito G."/>
            <person name="Buee M."/>
            <person name="Carver A."/>
            <person name="Chen C."/>
            <person name="Cichocki N."/>
            <person name="Clum A."/>
            <person name="Culley D."/>
            <person name="Crous P.W."/>
            <person name="Fauchery L."/>
            <person name="Girlanda M."/>
            <person name="Hayes R.D."/>
            <person name="Keri Z."/>
            <person name="LaButti K."/>
            <person name="Lipzen A."/>
            <person name="Lombard V."/>
            <person name="Magnuson J."/>
            <person name="Maillard F."/>
            <person name="Murat C."/>
            <person name="Nolan M."/>
            <person name="Ohm R.A."/>
            <person name="Pangilinan J."/>
            <person name="Pereira M.F."/>
            <person name="Perotto S."/>
            <person name="Peter M."/>
            <person name="Pfister S."/>
            <person name="Riley R."/>
            <person name="Sitrit Y."/>
            <person name="Stielow J.B."/>
            <person name="Szollosi G."/>
            <person name="Zifcakova L."/>
            <person name="Stursova M."/>
            <person name="Spatafora J.W."/>
            <person name="Tedersoo L."/>
            <person name="Vaario L.M."/>
            <person name="Yamada A."/>
            <person name="Yan M."/>
            <person name="Wang P."/>
            <person name="Xu J."/>
            <person name="Bruns T."/>
            <person name="Baldrian P."/>
            <person name="Vilgalys R."/>
            <person name="Dunand C."/>
            <person name="Henrissat B."/>
            <person name="Grigoriev I.V."/>
            <person name="Hibbett D."/>
            <person name="Nagy L.G."/>
            <person name="Martin F.M."/>
        </authorList>
    </citation>
    <scope>NUCLEOTIDE SEQUENCE</scope>
    <source>
        <strain evidence="1">Prilba</strain>
    </source>
</reference>
<organism evidence="1 2">
    <name type="scientific">Russula ochroleuca</name>
    <dbReference type="NCBI Taxonomy" id="152965"/>
    <lineage>
        <taxon>Eukaryota</taxon>
        <taxon>Fungi</taxon>
        <taxon>Dikarya</taxon>
        <taxon>Basidiomycota</taxon>
        <taxon>Agaricomycotina</taxon>
        <taxon>Agaricomycetes</taxon>
        <taxon>Russulales</taxon>
        <taxon>Russulaceae</taxon>
        <taxon>Russula</taxon>
    </lineage>
</organism>
<protein>
    <recommendedName>
        <fullName evidence="3">Arrestin-like N-terminal domain-containing protein</fullName>
    </recommendedName>
</protein>